<sequence length="388" mass="43660">MEDLYKKHFGIEKFKEFDITETAASISHRLLAEIETTKHLGSAIDTEKLTGRSASLAEIEAASIDRSWLADAKAVKHLCSGSAMDIDKLTGRSASLAEIEAASIDRSWLADAKAAKCISLKIDAVNSALYSHVDSISKISLFAQERIDSAQFFLRENSIYNTNEMMKAVKSLGVLTENYNSFVRSFDSNEIRITNFPPFVSRLPSIELLTSSRLLETISRDGNEDADDQTEPIESEITEDIECSLEELLDWFHPQIRQLLHGAKKALTSGNPDKNRHVVVSLREMITHILHGIAPDDKVHEWTKEPSHYDKGRPTRKARMLYVCRNINHGKFAEFLNEDVNSHVKFIGFFQSGTHSIDIKITNSQLKALIVRTEALARFLLVTARNTR</sequence>
<dbReference type="EMBL" id="NQJD01000002">
    <property type="protein sequence ID" value="TAA75944.1"/>
    <property type="molecule type" value="Genomic_DNA"/>
</dbReference>
<keyword evidence="3" id="KW-1185">Reference proteome</keyword>
<gene>
    <name evidence="2" type="ORF">CDV28_10266</name>
</gene>
<name>A0A521G4J1_9BACT</name>
<reference evidence="2" key="1">
    <citation type="submission" date="2017-07" db="EMBL/GenBank/DDBJ databases">
        <title>The cable genome - Insights into the physiology and evolution of filamentous bacteria capable of sulfide oxidation via long distance electron transfer.</title>
        <authorList>
            <person name="Thorup C."/>
            <person name="Bjerg J.T."/>
            <person name="Schreiber L."/>
            <person name="Nielsen L.P."/>
            <person name="Kjeldsen K.U."/>
            <person name="Boesen T."/>
            <person name="Boggild A."/>
            <person name="Meysman F."/>
            <person name="Geelhoed J."/>
            <person name="Schramm A."/>
        </authorList>
    </citation>
    <scope>NUCLEOTIDE SEQUENCE [LARGE SCALE GENOMIC DNA]</scope>
    <source>
        <strain evidence="2">GS</strain>
    </source>
</reference>
<comment type="caution">
    <text evidence="2">The sequence shown here is derived from an EMBL/GenBank/DDBJ whole genome shotgun (WGS) entry which is preliminary data.</text>
</comment>
<proteinExistence type="predicted"/>
<dbReference type="AlphaFoldDB" id="A0A521G4J1"/>
<feature type="domain" description="Predicted pPIWI-associating nuclease" evidence="1">
    <location>
        <begin position="254"/>
        <end position="376"/>
    </location>
</feature>
<dbReference type="Proteomes" id="UP000316238">
    <property type="component" value="Unassembled WGS sequence"/>
</dbReference>
<dbReference type="InterPro" id="IPR040556">
    <property type="entry name" value="pP_pnuc_1"/>
</dbReference>
<evidence type="ECO:0000259" key="1">
    <source>
        <dbReference type="Pfam" id="PF18165"/>
    </source>
</evidence>
<accession>A0A521G4J1</accession>
<evidence type="ECO:0000313" key="3">
    <source>
        <dbReference type="Proteomes" id="UP000316238"/>
    </source>
</evidence>
<organism evidence="2 3">
    <name type="scientific">Candidatus Electronema aureum</name>
    <dbReference type="NCBI Taxonomy" id="2005002"/>
    <lineage>
        <taxon>Bacteria</taxon>
        <taxon>Pseudomonadati</taxon>
        <taxon>Thermodesulfobacteriota</taxon>
        <taxon>Desulfobulbia</taxon>
        <taxon>Desulfobulbales</taxon>
        <taxon>Desulfobulbaceae</taxon>
        <taxon>Candidatus Electronema</taxon>
    </lineage>
</organism>
<protein>
    <recommendedName>
        <fullName evidence="1">Predicted pPIWI-associating nuclease domain-containing protein</fullName>
    </recommendedName>
</protein>
<evidence type="ECO:0000313" key="2">
    <source>
        <dbReference type="EMBL" id="TAA75944.1"/>
    </source>
</evidence>
<dbReference type="Pfam" id="PF18165">
    <property type="entry name" value="pP_pnuc_1"/>
    <property type="match status" value="1"/>
</dbReference>